<gene>
    <name evidence="2" type="ORF">ACFO8M_09770</name>
</gene>
<evidence type="ECO:0000313" key="3">
    <source>
        <dbReference type="Proteomes" id="UP001595712"/>
    </source>
</evidence>
<dbReference type="RefSeq" id="WP_387976315.1">
    <property type="nucleotide sequence ID" value="NZ_JBHRWO010000010.1"/>
</dbReference>
<accession>A0ABV7PYW1</accession>
<evidence type="ECO:0000313" key="2">
    <source>
        <dbReference type="EMBL" id="MFC3492772.1"/>
    </source>
</evidence>
<dbReference type="Proteomes" id="UP001595712">
    <property type="component" value="Unassembled WGS sequence"/>
</dbReference>
<dbReference type="EMBL" id="JBHRWO010000010">
    <property type="protein sequence ID" value="MFC3492772.1"/>
    <property type="molecule type" value="Genomic_DNA"/>
</dbReference>
<protein>
    <submittedName>
        <fullName evidence="2">Scr1 family TA system antitoxin-like transcriptional regulator</fullName>
    </submittedName>
</protein>
<organism evidence="2 3">
    <name type="scientific">Glycomyces rhizosphaerae</name>
    <dbReference type="NCBI Taxonomy" id="2054422"/>
    <lineage>
        <taxon>Bacteria</taxon>
        <taxon>Bacillati</taxon>
        <taxon>Actinomycetota</taxon>
        <taxon>Actinomycetes</taxon>
        <taxon>Glycomycetales</taxon>
        <taxon>Glycomycetaceae</taxon>
        <taxon>Glycomyces</taxon>
    </lineage>
</organism>
<name>A0ABV7PYW1_9ACTN</name>
<dbReference type="InterPro" id="IPR043917">
    <property type="entry name" value="DUF5753"/>
</dbReference>
<comment type="caution">
    <text evidence="2">The sequence shown here is derived from an EMBL/GenBank/DDBJ whole genome shotgun (WGS) entry which is preliminary data.</text>
</comment>
<proteinExistence type="predicted"/>
<dbReference type="Pfam" id="PF19054">
    <property type="entry name" value="DUF5753"/>
    <property type="match status" value="1"/>
</dbReference>
<sequence>MRIERQGAVLGSSSAPEIIYLTDEAALRRVVGSLEVMQGQYRQLLDLNERDNIDMLVIPYAAGNYPSILGPYRIMYFADGVFPTTVYLESLHGSHYEDAGKIVSHCEGAFDQTRQAPPAVPIRSS</sequence>
<evidence type="ECO:0000259" key="1">
    <source>
        <dbReference type="Pfam" id="PF19054"/>
    </source>
</evidence>
<feature type="domain" description="DUF5753" evidence="1">
    <location>
        <begin position="2"/>
        <end position="115"/>
    </location>
</feature>
<keyword evidence="3" id="KW-1185">Reference proteome</keyword>
<reference evidence="3" key="1">
    <citation type="journal article" date="2019" name="Int. J. Syst. Evol. Microbiol.">
        <title>The Global Catalogue of Microorganisms (GCM) 10K type strain sequencing project: providing services to taxonomists for standard genome sequencing and annotation.</title>
        <authorList>
            <consortium name="The Broad Institute Genomics Platform"/>
            <consortium name="The Broad Institute Genome Sequencing Center for Infectious Disease"/>
            <person name="Wu L."/>
            <person name="Ma J."/>
        </authorList>
    </citation>
    <scope>NUCLEOTIDE SEQUENCE [LARGE SCALE GENOMIC DNA]</scope>
    <source>
        <strain evidence="3">CGMCC 4.7396</strain>
    </source>
</reference>